<evidence type="ECO:0000313" key="1">
    <source>
        <dbReference type="EMBL" id="MPN56084.1"/>
    </source>
</evidence>
<dbReference type="AlphaFoldDB" id="A0A645J6I5"/>
<organism evidence="1">
    <name type="scientific">bioreactor metagenome</name>
    <dbReference type="NCBI Taxonomy" id="1076179"/>
    <lineage>
        <taxon>unclassified sequences</taxon>
        <taxon>metagenomes</taxon>
        <taxon>ecological metagenomes</taxon>
    </lineage>
</organism>
<dbReference type="EMBL" id="VSSQ01126053">
    <property type="protein sequence ID" value="MPN56084.1"/>
    <property type="molecule type" value="Genomic_DNA"/>
</dbReference>
<accession>A0A645J6I5</accession>
<gene>
    <name evidence="1" type="ORF">SDC9_203770</name>
</gene>
<name>A0A645J6I5_9ZZZZ</name>
<comment type="caution">
    <text evidence="1">The sequence shown here is derived from an EMBL/GenBank/DDBJ whole genome shotgun (WGS) entry which is preliminary data.</text>
</comment>
<reference evidence="1" key="1">
    <citation type="submission" date="2019-08" db="EMBL/GenBank/DDBJ databases">
        <authorList>
            <person name="Kucharzyk K."/>
            <person name="Murdoch R.W."/>
            <person name="Higgins S."/>
            <person name="Loffler F."/>
        </authorList>
    </citation>
    <scope>NUCLEOTIDE SEQUENCE</scope>
</reference>
<proteinExistence type="predicted"/>
<protein>
    <submittedName>
        <fullName evidence="1">Uncharacterized protein</fullName>
    </submittedName>
</protein>
<sequence length="122" mass="14200">MIEQPLSPCPCYTLGEGEYVLFYHNHDGHFGPWARHSSEVRRPIYLAFGKFDPEGRQPIRFSAPVSWIDSDNVKVNHRCDLALYSSFEYVDGKPVLFFPDRKHFLVGKKIDRELQKNAVFPE</sequence>